<feature type="transmembrane region" description="Helical" evidence="2">
    <location>
        <begin position="321"/>
        <end position="342"/>
    </location>
</feature>
<feature type="transmembrane region" description="Helical" evidence="2">
    <location>
        <begin position="373"/>
        <end position="393"/>
    </location>
</feature>
<dbReference type="Proteomes" id="UP001165065">
    <property type="component" value="Unassembled WGS sequence"/>
</dbReference>
<dbReference type="AlphaFoldDB" id="A0A9W7L344"/>
<keyword evidence="2" id="KW-0812">Transmembrane</keyword>
<accession>A0A9W7L344</accession>
<dbReference type="EMBL" id="BRYA01000645">
    <property type="protein sequence ID" value="GMI27495.1"/>
    <property type="molecule type" value="Genomic_DNA"/>
</dbReference>
<protein>
    <recommendedName>
        <fullName evidence="5">Transmembrane protein</fullName>
    </recommendedName>
</protein>
<evidence type="ECO:0000313" key="3">
    <source>
        <dbReference type="EMBL" id="GMI27495.1"/>
    </source>
</evidence>
<keyword evidence="2" id="KW-1133">Transmembrane helix</keyword>
<name>A0A9W7L344_9STRA</name>
<feature type="transmembrane region" description="Helical" evidence="2">
    <location>
        <begin position="283"/>
        <end position="309"/>
    </location>
</feature>
<gene>
    <name evidence="3" type="ORF">TrCOL_g2298</name>
</gene>
<evidence type="ECO:0000256" key="1">
    <source>
        <dbReference type="SAM" id="MobiDB-lite"/>
    </source>
</evidence>
<feature type="transmembrane region" description="Helical" evidence="2">
    <location>
        <begin position="62"/>
        <end position="78"/>
    </location>
</feature>
<feature type="transmembrane region" description="Helical" evidence="2">
    <location>
        <begin position="252"/>
        <end position="271"/>
    </location>
</feature>
<keyword evidence="4" id="KW-1185">Reference proteome</keyword>
<evidence type="ECO:0008006" key="5">
    <source>
        <dbReference type="Google" id="ProtNLM"/>
    </source>
</evidence>
<sequence length="591" mass="66497">MVSLNDLEPVLCSAVCPVLVEGRTHATVAGREQGRKLIIYNSFLILTAVFLFAAPVPFIPRLVTQLLSIAILLLYCWMRKIRRQAILEAWSDKAPTTHNYSPHPLLRSLHTSLTHNLFCPFIPRDDVVLTITPNNTQTNRPLTSTSSGSSRHKCFNVCYFNPFGTCALAQESRHVSDMTLSPTPDNHLDYFTHEPFSRFQKRHWYLRRNNQRSLVQHVAALSQCSRLLLLGATITLPTLILFSSVGGRTRSLVLSSLVLLQPLLILWATQWRTRRFDVSLDAVVKLFMTGFFICGTVGLGTETILHVYLNYIFKHFKDGPTTHLVAMSLFSFLLASLISETLKYYCVIMTRLPCPIPENEIPKISKSRRAKACTTYFTCVALGFSTFENLLITFSPSSSNSSVKLFALCVRLAMPIQVLSSFIVSIHVAREDIDTPSFVGIHTGVVKLKRGEKRREGELNGVENERTLCEHARSTWEKIKHSFLIHGTFDFVLIGLGYIIADRSPNFDVEVRSNYSFDSLSTLNDVGTAVVLCCGAAVMGLGFIYYAVIAKRLERRIKQKEFPLLGRNETRGRGRGDSMEEEDMEMAGRAV</sequence>
<feature type="transmembrane region" description="Helical" evidence="2">
    <location>
        <begin position="526"/>
        <end position="548"/>
    </location>
</feature>
<proteinExistence type="predicted"/>
<dbReference type="OrthoDB" id="195828at2759"/>
<feature type="region of interest" description="Disordered" evidence="1">
    <location>
        <begin position="568"/>
        <end position="591"/>
    </location>
</feature>
<evidence type="ECO:0000256" key="2">
    <source>
        <dbReference type="SAM" id="Phobius"/>
    </source>
</evidence>
<feature type="compositionally biased region" description="Basic and acidic residues" evidence="1">
    <location>
        <begin position="568"/>
        <end position="578"/>
    </location>
</feature>
<keyword evidence="2" id="KW-0472">Membrane</keyword>
<feature type="transmembrane region" description="Helical" evidence="2">
    <location>
        <begin position="483"/>
        <end position="501"/>
    </location>
</feature>
<organism evidence="3 4">
    <name type="scientific">Triparma columacea</name>
    <dbReference type="NCBI Taxonomy" id="722753"/>
    <lineage>
        <taxon>Eukaryota</taxon>
        <taxon>Sar</taxon>
        <taxon>Stramenopiles</taxon>
        <taxon>Ochrophyta</taxon>
        <taxon>Bolidophyceae</taxon>
        <taxon>Parmales</taxon>
        <taxon>Triparmaceae</taxon>
        <taxon>Triparma</taxon>
    </lineage>
</organism>
<comment type="caution">
    <text evidence="3">The sequence shown here is derived from an EMBL/GenBank/DDBJ whole genome shotgun (WGS) entry which is preliminary data.</text>
</comment>
<feature type="transmembrane region" description="Helical" evidence="2">
    <location>
        <begin position="405"/>
        <end position="429"/>
    </location>
</feature>
<feature type="transmembrane region" description="Helical" evidence="2">
    <location>
        <begin position="37"/>
        <end position="56"/>
    </location>
</feature>
<reference evidence="4" key="1">
    <citation type="journal article" date="2023" name="Commun. Biol.">
        <title>Genome analysis of Parmales, the sister group of diatoms, reveals the evolutionary specialization of diatoms from phago-mixotrophs to photoautotrophs.</title>
        <authorList>
            <person name="Ban H."/>
            <person name="Sato S."/>
            <person name="Yoshikawa S."/>
            <person name="Yamada K."/>
            <person name="Nakamura Y."/>
            <person name="Ichinomiya M."/>
            <person name="Sato N."/>
            <person name="Blanc-Mathieu R."/>
            <person name="Endo H."/>
            <person name="Kuwata A."/>
            <person name="Ogata H."/>
        </authorList>
    </citation>
    <scope>NUCLEOTIDE SEQUENCE [LARGE SCALE GENOMIC DNA]</scope>
</reference>
<feature type="transmembrane region" description="Helical" evidence="2">
    <location>
        <begin position="227"/>
        <end position="246"/>
    </location>
</feature>
<evidence type="ECO:0000313" key="4">
    <source>
        <dbReference type="Proteomes" id="UP001165065"/>
    </source>
</evidence>